<dbReference type="Pfam" id="PF10048">
    <property type="entry name" value="DUF2282"/>
    <property type="match status" value="1"/>
</dbReference>
<keyword evidence="1" id="KW-0732">Signal</keyword>
<dbReference type="Proteomes" id="UP000471435">
    <property type="component" value="Unassembled WGS sequence"/>
</dbReference>
<keyword evidence="3" id="KW-1185">Reference proteome</keyword>
<comment type="caution">
    <text evidence="2">The sequence shown here is derived from an EMBL/GenBank/DDBJ whole genome shotgun (WGS) entry which is preliminary data.</text>
</comment>
<sequence>MHSNEIGKIGALVLAAGISAGLAMTPAAAQSGGKEKCYGVAKAGKNDCAAGPGTSCAGTSTRDYQGNAWKLVDKGSCETIKTPKGKGSLKPIKR</sequence>
<organism evidence="2 3">
    <name type="scientific">Pontixanthobacter luteolus</name>
    <dbReference type="NCBI Taxonomy" id="295089"/>
    <lineage>
        <taxon>Bacteria</taxon>
        <taxon>Pseudomonadati</taxon>
        <taxon>Pseudomonadota</taxon>
        <taxon>Alphaproteobacteria</taxon>
        <taxon>Sphingomonadales</taxon>
        <taxon>Erythrobacteraceae</taxon>
        <taxon>Pontixanthobacter</taxon>
    </lineage>
</organism>
<dbReference type="AlphaFoldDB" id="A0A6I4V1C5"/>
<dbReference type="RefSeq" id="WP_160730795.1">
    <property type="nucleotide sequence ID" value="NZ_CANLWR010000002.1"/>
</dbReference>
<accession>A0A6I4V1C5</accession>
<evidence type="ECO:0000313" key="3">
    <source>
        <dbReference type="Proteomes" id="UP000471435"/>
    </source>
</evidence>
<protein>
    <submittedName>
        <fullName evidence="2">DUF2282 domain-containing protein</fullName>
    </submittedName>
</protein>
<name>A0A6I4V1C5_9SPHN</name>
<reference evidence="2 3" key="1">
    <citation type="submission" date="2019-12" db="EMBL/GenBank/DDBJ databases">
        <title>Genomic-based taxomic classification of the family Erythrobacteraceae.</title>
        <authorList>
            <person name="Xu L."/>
        </authorList>
    </citation>
    <scope>NUCLEOTIDE SEQUENCE [LARGE SCALE GENOMIC DNA]</scope>
    <source>
        <strain evidence="2 3">SW-109</strain>
    </source>
</reference>
<proteinExistence type="predicted"/>
<feature type="chain" id="PRO_5026211637" evidence="1">
    <location>
        <begin position="30"/>
        <end position="94"/>
    </location>
</feature>
<evidence type="ECO:0000313" key="2">
    <source>
        <dbReference type="EMBL" id="MXP47505.1"/>
    </source>
</evidence>
<dbReference type="EMBL" id="WTYP01000002">
    <property type="protein sequence ID" value="MXP47505.1"/>
    <property type="molecule type" value="Genomic_DNA"/>
</dbReference>
<dbReference type="InterPro" id="IPR018740">
    <property type="entry name" value="DUF2282_membr"/>
</dbReference>
<dbReference type="OrthoDB" id="9808309at2"/>
<gene>
    <name evidence="2" type="ORF">GRI43_08950</name>
</gene>
<feature type="signal peptide" evidence="1">
    <location>
        <begin position="1"/>
        <end position="29"/>
    </location>
</feature>
<evidence type="ECO:0000256" key="1">
    <source>
        <dbReference type="SAM" id="SignalP"/>
    </source>
</evidence>